<evidence type="ECO:0000256" key="3">
    <source>
        <dbReference type="SAM" id="MobiDB-lite"/>
    </source>
</evidence>
<keyword evidence="4" id="KW-1185">Reference proteome</keyword>
<feature type="compositionally biased region" description="Low complexity" evidence="3">
    <location>
        <begin position="284"/>
        <end position="293"/>
    </location>
</feature>
<sequence>MSGGKKKSGFQITSVTSDYEQRDGPGDAKAPPGSPRVARGAGPGEEAEAAGEEEGGGGGGGPPKRAPGGPAPNGPTPGPLGGGGVAVPVAGSRFRVVKLDPGPGEPYKRGRWTCRDFYEPEPEASPAGRLADPARQPQSLDSRLEVAGLLAKPPQPPAPFSPQPPRRGAPAPQARLLLPGAAAAAPAASPSGGQARSLGGGLPGLLRPPAAPPSPATLRSPLAAPPDAPPRAPAAREPGSSSSDAAAPAPLLPALVVVDEPRLPRSVAQLIRREGDEPRRKVSSPRQSRSRPSSPAPPLFRDASPSRRTSDPFGAARFSLAQSMFGMGVGPHDSDDDSGTNSSLIAIDNKIEQAMDLVKSHLMFAVREEVEVLRDQIKELSERNALLEQENALLRSLANAEQLSHFQAQLHAAKPPSSGSTA</sequence>
<feature type="compositionally biased region" description="Low complexity" evidence="3">
    <location>
        <begin position="168"/>
        <end position="197"/>
    </location>
</feature>
<gene>
    <name evidence="5" type="primary">TSC22D4</name>
</gene>
<dbReference type="RefSeq" id="XP_072833367.1">
    <property type="nucleotide sequence ID" value="XM_072977266.1"/>
</dbReference>
<evidence type="ECO:0000313" key="5">
    <source>
        <dbReference type="RefSeq" id="XP_072833367.1"/>
    </source>
</evidence>
<dbReference type="CDD" id="cd21941">
    <property type="entry name" value="ZIP_TSC22D4"/>
    <property type="match status" value="1"/>
</dbReference>
<reference evidence="5" key="1">
    <citation type="submission" date="2025-08" db="UniProtKB">
        <authorList>
            <consortium name="RefSeq"/>
        </authorList>
    </citation>
    <scope>IDENTIFICATION</scope>
</reference>
<feature type="compositionally biased region" description="Pro residues" evidence="3">
    <location>
        <begin position="223"/>
        <end position="232"/>
    </location>
</feature>
<dbReference type="PANTHER" id="PTHR47610:SF1">
    <property type="entry name" value="TSC22 DOMAIN FAMILY PROTEIN 4"/>
    <property type="match status" value="1"/>
</dbReference>
<dbReference type="InterPro" id="IPR042553">
    <property type="entry name" value="TSC22D4"/>
</dbReference>
<keyword evidence="2" id="KW-0175">Coiled coil</keyword>
<protein>
    <submittedName>
        <fullName evidence="5">TSC22 domain family protein 4</fullName>
    </submittedName>
</protein>
<comment type="similarity">
    <text evidence="1">Belongs to the TSC-22/Dip/Bun family.</text>
</comment>
<dbReference type="InterPro" id="IPR047862">
    <property type="entry name" value="TSC22/BUN_CS"/>
</dbReference>
<dbReference type="InterPro" id="IPR000580">
    <property type="entry name" value="TSC22/Bun"/>
</dbReference>
<feature type="compositionally biased region" description="Pro residues" evidence="3">
    <location>
        <begin position="69"/>
        <end position="78"/>
    </location>
</feature>
<feature type="compositionally biased region" description="Pro residues" evidence="3">
    <location>
        <begin position="153"/>
        <end position="167"/>
    </location>
</feature>
<organism evidence="4 5">
    <name type="scientific">Pogona vitticeps</name>
    <name type="common">central bearded dragon</name>
    <dbReference type="NCBI Taxonomy" id="103695"/>
    <lineage>
        <taxon>Eukaryota</taxon>
        <taxon>Metazoa</taxon>
        <taxon>Chordata</taxon>
        <taxon>Craniata</taxon>
        <taxon>Vertebrata</taxon>
        <taxon>Euteleostomi</taxon>
        <taxon>Lepidosauria</taxon>
        <taxon>Squamata</taxon>
        <taxon>Bifurcata</taxon>
        <taxon>Unidentata</taxon>
        <taxon>Episquamata</taxon>
        <taxon>Toxicofera</taxon>
        <taxon>Iguania</taxon>
        <taxon>Acrodonta</taxon>
        <taxon>Agamidae</taxon>
        <taxon>Amphibolurinae</taxon>
        <taxon>Pogona</taxon>
    </lineage>
</organism>
<dbReference type="GeneID" id="110082380"/>
<feature type="compositionally biased region" description="Acidic residues" evidence="3">
    <location>
        <begin position="45"/>
        <end position="55"/>
    </location>
</feature>
<dbReference type="Proteomes" id="UP001652642">
    <property type="component" value="Chromosome 6"/>
</dbReference>
<feature type="region of interest" description="Disordered" evidence="3">
    <location>
        <begin position="267"/>
        <end position="313"/>
    </location>
</feature>
<feature type="compositionally biased region" description="Low complexity" evidence="3">
    <location>
        <begin position="233"/>
        <end position="247"/>
    </location>
</feature>
<dbReference type="Pfam" id="PF01166">
    <property type="entry name" value="TSC22"/>
    <property type="match status" value="1"/>
</dbReference>
<dbReference type="Gene3D" id="1.20.5.490">
    <property type="entry name" value="Single helix bin"/>
    <property type="match status" value="1"/>
</dbReference>
<proteinExistence type="inferred from homology"/>
<dbReference type="PANTHER" id="PTHR47610">
    <property type="entry name" value="TSC22 DOMAIN FAMILY PROTEIN 4"/>
    <property type="match status" value="1"/>
</dbReference>
<feature type="compositionally biased region" description="Basic and acidic residues" evidence="3">
    <location>
        <begin position="271"/>
        <end position="280"/>
    </location>
</feature>
<dbReference type="PROSITE" id="PS01289">
    <property type="entry name" value="TSC22"/>
    <property type="match status" value="1"/>
</dbReference>
<accession>A0ABM5EJP1</accession>
<evidence type="ECO:0000313" key="4">
    <source>
        <dbReference type="Proteomes" id="UP001652642"/>
    </source>
</evidence>
<evidence type="ECO:0000256" key="1">
    <source>
        <dbReference type="ARBA" id="ARBA00007908"/>
    </source>
</evidence>
<evidence type="ECO:0000256" key="2">
    <source>
        <dbReference type="SAM" id="Coils"/>
    </source>
</evidence>
<name>A0ABM5EJP1_9SAUR</name>
<feature type="region of interest" description="Disordered" evidence="3">
    <location>
        <begin position="118"/>
        <end position="247"/>
    </location>
</feature>
<dbReference type="SUPFAM" id="SSF58026">
    <property type="entry name" value="Delta-sleep-inducing peptide immunoreactive peptide"/>
    <property type="match status" value="1"/>
</dbReference>
<feature type="region of interest" description="Disordered" evidence="3">
    <location>
        <begin position="1"/>
        <end position="87"/>
    </location>
</feature>
<feature type="coiled-coil region" evidence="2">
    <location>
        <begin position="363"/>
        <end position="403"/>
    </location>
</feature>